<dbReference type="EMBL" id="JADING010000087">
    <property type="protein sequence ID" value="MBO8414437.1"/>
    <property type="molecule type" value="Genomic_DNA"/>
</dbReference>
<proteinExistence type="inferred from homology"/>
<evidence type="ECO:0000313" key="4">
    <source>
        <dbReference type="Proteomes" id="UP000823629"/>
    </source>
</evidence>
<dbReference type="Gene3D" id="3.40.50.2020">
    <property type="match status" value="1"/>
</dbReference>
<gene>
    <name evidence="3" type="ORF">IAC78_03070</name>
</gene>
<dbReference type="InterPro" id="IPR051910">
    <property type="entry name" value="ComF/GntX_DNA_util-trans"/>
</dbReference>
<dbReference type="Pfam" id="PF00156">
    <property type="entry name" value="Pribosyltran"/>
    <property type="match status" value="1"/>
</dbReference>
<dbReference type="InterPro" id="IPR029057">
    <property type="entry name" value="PRTase-like"/>
</dbReference>
<name>A0A9D9D8M9_9BACL</name>
<dbReference type="CDD" id="cd06223">
    <property type="entry name" value="PRTases_typeI"/>
    <property type="match status" value="1"/>
</dbReference>
<dbReference type="SUPFAM" id="SSF53271">
    <property type="entry name" value="PRTase-like"/>
    <property type="match status" value="1"/>
</dbReference>
<sequence>MKAFQEPLKQLKESTQKRVCKLCFKDINPTSLFNLTHPNTSLCQNCFETLNFQPDSFIYRNTKITYLAKYEEPLSKLIIQYKELNDFELRNIFLERYSLILRLKYLNYKIVLVPSSKDNLKKRGFNHLENMASILKLPILDILEKENIEQKTKNKIDRLNSQESFSLKEKIDLRKQNILLFDDIISTGASFYACLKLIRQLNPKKIEGLVIMRNKIQN</sequence>
<feature type="domain" description="Phosphoribosyltransferase" evidence="2">
    <location>
        <begin position="121"/>
        <end position="215"/>
    </location>
</feature>
<dbReference type="AlphaFoldDB" id="A0A9D9D8M9"/>
<evidence type="ECO:0000259" key="2">
    <source>
        <dbReference type="Pfam" id="PF00156"/>
    </source>
</evidence>
<comment type="similarity">
    <text evidence="1">Belongs to the ComF/GntX family.</text>
</comment>
<accession>A0A9D9D8M9</accession>
<organism evidence="3 4">
    <name type="scientific">Candidatus Scatoplasma merdavium</name>
    <dbReference type="NCBI Taxonomy" id="2840932"/>
    <lineage>
        <taxon>Bacteria</taxon>
        <taxon>Bacillati</taxon>
        <taxon>Bacillota</taxon>
        <taxon>Bacilli</taxon>
        <taxon>Bacillales</taxon>
        <taxon>Candidatus Scatoplasma</taxon>
    </lineage>
</organism>
<dbReference type="PANTHER" id="PTHR47505">
    <property type="entry name" value="DNA UTILIZATION PROTEIN YHGH"/>
    <property type="match status" value="1"/>
</dbReference>
<dbReference type="InterPro" id="IPR000836">
    <property type="entry name" value="PRTase_dom"/>
</dbReference>
<protein>
    <submittedName>
        <fullName evidence="3">ComF family protein</fullName>
    </submittedName>
</protein>
<evidence type="ECO:0000313" key="3">
    <source>
        <dbReference type="EMBL" id="MBO8414437.1"/>
    </source>
</evidence>
<evidence type="ECO:0000256" key="1">
    <source>
        <dbReference type="ARBA" id="ARBA00008007"/>
    </source>
</evidence>
<reference evidence="3" key="1">
    <citation type="submission" date="2020-10" db="EMBL/GenBank/DDBJ databases">
        <authorList>
            <person name="Gilroy R."/>
        </authorList>
    </citation>
    <scope>NUCLEOTIDE SEQUENCE</scope>
    <source>
        <strain evidence="3">1748</strain>
    </source>
</reference>
<reference evidence="3" key="2">
    <citation type="journal article" date="2021" name="PeerJ">
        <title>Extensive microbial diversity within the chicken gut microbiome revealed by metagenomics and culture.</title>
        <authorList>
            <person name="Gilroy R."/>
            <person name="Ravi A."/>
            <person name="Getino M."/>
            <person name="Pursley I."/>
            <person name="Horton D.L."/>
            <person name="Alikhan N.F."/>
            <person name="Baker D."/>
            <person name="Gharbi K."/>
            <person name="Hall N."/>
            <person name="Watson M."/>
            <person name="Adriaenssens E.M."/>
            <person name="Foster-Nyarko E."/>
            <person name="Jarju S."/>
            <person name="Secka A."/>
            <person name="Antonio M."/>
            <person name="Oren A."/>
            <person name="Chaudhuri R.R."/>
            <person name="La Ragione R."/>
            <person name="Hildebrand F."/>
            <person name="Pallen M.J."/>
        </authorList>
    </citation>
    <scope>NUCLEOTIDE SEQUENCE</scope>
    <source>
        <strain evidence="3">1748</strain>
    </source>
</reference>
<comment type="caution">
    <text evidence="3">The sequence shown here is derived from an EMBL/GenBank/DDBJ whole genome shotgun (WGS) entry which is preliminary data.</text>
</comment>
<dbReference type="Proteomes" id="UP000823629">
    <property type="component" value="Unassembled WGS sequence"/>
</dbReference>
<dbReference type="PANTHER" id="PTHR47505:SF1">
    <property type="entry name" value="DNA UTILIZATION PROTEIN YHGH"/>
    <property type="match status" value="1"/>
</dbReference>